<gene>
    <name evidence="1" type="ORF">B0J12DRAFT_741009</name>
</gene>
<evidence type="ECO:0000313" key="2">
    <source>
        <dbReference type="Proteomes" id="UP000774617"/>
    </source>
</evidence>
<dbReference type="Gene3D" id="3.40.50.12780">
    <property type="entry name" value="N-terminal domain of ligase-like"/>
    <property type="match status" value="1"/>
</dbReference>
<comment type="caution">
    <text evidence="1">The sequence shown here is derived from an EMBL/GenBank/DDBJ whole genome shotgun (WGS) entry which is preliminary data.</text>
</comment>
<dbReference type="SUPFAM" id="SSF56801">
    <property type="entry name" value="Acetyl-CoA synthetase-like"/>
    <property type="match status" value="1"/>
</dbReference>
<dbReference type="EMBL" id="JAGTJR010000015">
    <property type="protein sequence ID" value="KAH7048271.1"/>
    <property type="molecule type" value="Genomic_DNA"/>
</dbReference>
<dbReference type="Proteomes" id="UP000774617">
    <property type="component" value="Unassembled WGS sequence"/>
</dbReference>
<proteinExistence type="predicted"/>
<reference evidence="1 2" key="1">
    <citation type="journal article" date="2021" name="Nat. Commun.">
        <title>Genetic determinants of endophytism in the Arabidopsis root mycobiome.</title>
        <authorList>
            <person name="Mesny F."/>
            <person name="Miyauchi S."/>
            <person name="Thiergart T."/>
            <person name="Pickel B."/>
            <person name="Atanasova L."/>
            <person name="Karlsson M."/>
            <person name="Huettel B."/>
            <person name="Barry K.W."/>
            <person name="Haridas S."/>
            <person name="Chen C."/>
            <person name="Bauer D."/>
            <person name="Andreopoulos W."/>
            <person name="Pangilinan J."/>
            <person name="LaButti K."/>
            <person name="Riley R."/>
            <person name="Lipzen A."/>
            <person name="Clum A."/>
            <person name="Drula E."/>
            <person name="Henrissat B."/>
            <person name="Kohler A."/>
            <person name="Grigoriev I.V."/>
            <person name="Martin F.M."/>
            <person name="Hacquard S."/>
        </authorList>
    </citation>
    <scope>NUCLEOTIDE SEQUENCE [LARGE SCALE GENOMIC DNA]</scope>
    <source>
        <strain evidence="1 2">MPI-SDFR-AT-0080</strain>
    </source>
</reference>
<sequence>MPGSCAGFHAHPLVLTYTIQDGELHVGALHDEEYIAPALADRLLHRLHHVLRILQCLYPSAVREPEPARIDVLLSGHAQDRPAAQAVVSFHRALACLELEALASRLASEPGAVAPLLFGNSMWTVVAMLGVLNATQVA</sequence>
<dbReference type="InterPro" id="IPR042099">
    <property type="entry name" value="ANL_N_sf"/>
</dbReference>
<evidence type="ECO:0000313" key="1">
    <source>
        <dbReference type="EMBL" id="KAH7048271.1"/>
    </source>
</evidence>
<name>A0ABQ8G9B8_9PEZI</name>
<protein>
    <submittedName>
        <fullName evidence="1">Uncharacterized protein</fullName>
    </submittedName>
</protein>
<organism evidence="1 2">
    <name type="scientific">Macrophomina phaseolina</name>
    <dbReference type="NCBI Taxonomy" id="35725"/>
    <lineage>
        <taxon>Eukaryota</taxon>
        <taxon>Fungi</taxon>
        <taxon>Dikarya</taxon>
        <taxon>Ascomycota</taxon>
        <taxon>Pezizomycotina</taxon>
        <taxon>Dothideomycetes</taxon>
        <taxon>Dothideomycetes incertae sedis</taxon>
        <taxon>Botryosphaeriales</taxon>
        <taxon>Botryosphaeriaceae</taxon>
        <taxon>Macrophomina</taxon>
    </lineage>
</organism>
<keyword evidence="2" id="KW-1185">Reference proteome</keyword>
<accession>A0ABQ8G9B8</accession>